<evidence type="ECO:0000256" key="1">
    <source>
        <dbReference type="SAM" id="Phobius"/>
    </source>
</evidence>
<dbReference type="InterPro" id="IPR012867">
    <property type="entry name" value="DUF1648"/>
</dbReference>
<dbReference type="Pfam" id="PF13630">
    <property type="entry name" value="SdpI"/>
    <property type="match status" value="1"/>
</dbReference>
<dbReference type="STRING" id="84521.SAMN04487994_103919"/>
<feature type="transmembrane region" description="Helical" evidence="1">
    <location>
        <begin position="90"/>
        <end position="109"/>
    </location>
</feature>
<feature type="transmembrane region" description="Helical" evidence="1">
    <location>
        <begin position="190"/>
        <end position="210"/>
    </location>
</feature>
<dbReference type="PANTHER" id="PTHR37810">
    <property type="entry name" value="IMMUNITY PROTEIN SDPI"/>
    <property type="match status" value="1"/>
</dbReference>
<organism evidence="3 4">
    <name type="scientific">Dolosicoccus paucivorans</name>
    <dbReference type="NCBI Taxonomy" id="84521"/>
    <lineage>
        <taxon>Bacteria</taxon>
        <taxon>Bacillati</taxon>
        <taxon>Bacillota</taxon>
        <taxon>Bacilli</taxon>
        <taxon>Lactobacillales</taxon>
        <taxon>Aerococcaceae</taxon>
        <taxon>Dolosicoccus</taxon>
    </lineage>
</organism>
<keyword evidence="4" id="KW-1185">Reference proteome</keyword>
<feature type="transmembrane region" description="Helical" evidence="1">
    <location>
        <begin position="115"/>
        <end position="136"/>
    </location>
</feature>
<evidence type="ECO:0000313" key="3">
    <source>
        <dbReference type="EMBL" id="PMC57826.1"/>
    </source>
</evidence>
<name>A0A2N6SLA4_9LACT</name>
<dbReference type="InterPro" id="IPR026272">
    <property type="entry name" value="SdpI"/>
</dbReference>
<dbReference type="Pfam" id="PF07853">
    <property type="entry name" value="DUF1648"/>
    <property type="match status" value="1"/>
</dbReference>
<feature type="transmembrane region" description="Helical" evidence="1">
    <location>
        <begin position="165"/>
        <end position="184"/>
    </location>
</feature>
<accession>A0A2N6SLA4</accession>
<reference evidence="3 4" key="1">
    <citation type="submission" date="2017-09" db="EMBL/GenBank/DDBJ databases">
        <title>Bacterial strain isolated from the female urinary microbiota.</title>
        <authorList>
            <person name="Thomas-White K."/>
            <person name="Kumar N."/>
            <person name="Forster S."/>
            <person name="Putonti C."/>
            <person name="Lawley T."/>
            <person name="Wolfe A.J."/>
        </authorList>
    </citation>
    <scope>NUCLEOTIDE SEQUENCE [LARGE SCALE GENOMIC DNA]</scope>
    <source>
        <strain evidence="3 4">UMB0852</strain>
    </source>
</reference>
<keyword evidence="1" id="KW-1133">Transmembrane helix</keyword>
<protein>
    <submittedName>
        <fullName evidence="3">Hemolysin expression modulating protein</fullName>
    </submittedName>
</protein>
<evidence type="ECO:0000259" key="2">
    <source>
        <dbReference type="Pfam" id="PF07853"/>
    </source>
</evidence>
<dbReference type="PANTHER" id="PTHR37810:SF5">
    <property type="entry name" value="IMMUNITY PROTEIN SDPI"/>
    <property type="match status" value="1"/>
</dbReference>
<feature type="transmembrane region" description="Helical" evidence="1">
    <location>
        <begin position="49"/>
        <end position="69"/>
    </location>
</feature>
<evidence type="ECO:0000313" key="4">
    <source>
        <dbReference type="Proteomes" id="UP000235682"/>
    </source>
</evidence>
<sequence>MKMFKENKKTILITALLPVLPIVFGLLLWNQLPEQMATHFNADNKVDGFSSKLFTVVGLPLIMLGGHMLSALMTTIDPRRRNISNKMFSLVLWLMPFISIFTLTMIYAYNLGIPINTNLFGHLLVGLIFLIVGNYLPKIRQNYTIGIKLPWTMNNEENWSRTHRLGGVVWMIAGAFILLSGFITSFNAEWTLLGVVLVAILVPTIYSLYLHVQKGL</sequence>
<proteinExistence type="predicted"/>
<keyword evidence="1" id="KW-0812">Transmembrane</keyword>
<dbReference type="PIRSF" id="PIRSF038959">
    <property type="entry name" value="SdpI"/>
    <property type="match status" value="1"/>
</dbReference>
<comment type="caution">
    <text evidence="3">The sequence shown here is derived from an EMBL/GenBank/DDBJ whole genome shotgun (WGS) entry which is preliminary data.</text>
</comment>
<dbReference type="EMBL" id="PNHE01000043">
    <property type="protein sequence ID" value="PMC57826.1"/>
    <property type="molecule type" value="Genomic_DNA"/>
</dbReference>
<dbReference type="InterPro" id="IPR025962">
    <property type="entry name" value="SdpI/YhfL"/>
</dbReference>
<gene>
    <name evidence="3" type="ORF">CJ205_07660</name>
</gene>
<feature type="domain" description="DUF1648" evidence="2">
    <location>
        <begin position="19"/>
        <end position="64"/>
    </location>
</feature>
<dbReference type="Proteomes" id="UP000235682">
    <property type="component" value="Unassembled WGS sequence"/>
</dbReference>
<dbReference type="GO" id="GO:0009636">
    <property type="term" value="P:response to toxic substance"/>
    <property type="evidence" value="ECO:0007669"/>
    <property type="project" value="TreeGrafter"/>
</dbReference>
<keyword evidence="1" id="KW-0472">Membrane</keyword>
<dbReference type="AlphaFoldDB" id="A0A2N6SLA4"/>